<name>A0A1L9B3J9_9BACT</name>
<dbReference type="Proteomes" id="UP000182229">
    <property type="component" value="Unassembled WGS sequence"/>
</dbReference>
<reference evidence="2" key="1">
    <citation type="submission" date="2016-11" db="EMBL/GenBank/DDBJ databases">
        <authorList>
            <person name="Shukria A."/>
            <person name="Stevens D.C."/>
        </authorList>
    </citation>
    <scope>NUCLEOTIDE SEQUENCE [LARGE SCALE GENOMIC DNA]</scope>
    <source>
        <strain evidence="2">Cbfe23</strain>
    </source>
</reference>
<comment type="caution">
    <text evidence="1">The sequence shown here is derived from an EMBL/GenBank/DDBJ whole genome shotgun (WGS) entry which is preliminary data.</text>
</comment>
<dbReference type="STRING" id="83449.BON30_30450"/>
<dbReference type="EMBL" id="MPIN01000009">
    <property type="protein sequence ID" value="OJH36828.1"/>
    <property type="molecule type" value="Genomic_DNA"/>
</dbReference>
<reference evidence="1 2" key="2">
    <citation type="submission" date="2016-12" db="EMBL/GenBank/DDBJ databases">
        <title>Draft Genome Sequence of Cystobacter ferrugineus Strain Cbfe23.</title>
        <authorList>
            <person name="Akbar S."/>
            <person name="Dowd S.E."/>
            <person name="Stevens D.C."/>
        </authorList>
    </citation>
    <scope>NUCLEOTIDE SEQUENCE [LARGE SCALE GENOMIC DNA]</scope>
    <source>
        <strain evidence="1 2">Cbfe23</strain>
    </source>
</reference>
<keyword evidence="2" id="KW-1185">Reference proteome</keyword>
<protein>
    <submittedName>
        <fullName evidence="1">Uncharacterized protein</fullName>
    </submittedName>
</protein>
<dbReference type="OrthoDB" id="5494692at2"/>
<proteinExistence type="predicted"/>
<dbReference type="AlphaFoldDB" id="A0A1L9B3J9"/>
<gene>
    <name evidence="1" type="ORF">BON30_30450</name>
</gene>
<accession>A0A1L9B3J9</accession>
<evidence type="ECO:0000313" key="1">
    <source>
        <dbReference type="EMBL" id="OJH36828.1"/>
    </source>
</evidence>
<evidence type="ECO:0000313" key="2">
    <source>
        <dbReference type="Proteomes" id="UP000182229"/>
    </source>
</evidence>
<dbReference type="RefSeq" id="WP_071901981.1">
    <property type="nucleotide sequence ID" value="NZ_MPIN01000009.1"/>
</dbReference>
<sequence>MNVLDKVLTLRPTSVVSRLGPASRLPVLSPRELSQALENAPAALPCLPVPARPMLPGLLAAARGEDAVLGLVCPHPLADRGAAERFVAAVQEVAEADGHARPLFLQAGPVRVPGTAPESLAPVKDGLFRLVDTGFSLVALDVSRLPAIAAVEAVLRLSETLVEREFALEVSLPGGPEGEELEGARILLEGLAPRMPGLRFLRVSESVLGEEVQDVQFLRSLVELAGQHGMGVSVGEAGRRSTRVLPTYVAAGVKKVECAAPFERLALAAWPAAEREGLEQKAQKAGLTPGELLGVLGGQLSPLEPVDAARLEALTFAEASEVLEALGASRTGWRSMLFLAENRGD</sequence>
<organism evidence="1 2">
    <name type="scientific">Cystobacter ferrugineus</name>
    <dbReference type="NCBI Taxonomy" id="83449"/>
    <lineage>
        <taxon>Bacteria</taxon>
        <taxon>Pseudomonadati</taxon>
        <taxon>Myxococcota</taxon>
        <taxon>Myxococcia</taxon>
        <taxon>Myxococcales</taxon>
        <taxon>Cystobacterineae</taxon>
        <taxon>Archangiaceae</taxon>
        <taxon>Cystobacter</taxon>
    </lineage>
</organism>